<dbReference type="GO" id="GO:0004553">
    <property type="term" value="F:hydrolase activity, hydrolyzing O-glycosyl compounds"/>
    <property type="evidence" value="ECO:0007669"/>
    <property type="project" value="InterPro"/>
</dbReference>
<evidence type="ECO:0000259" key="5">
    <source>
        <dbReference type="Pfam" id="PF21365"/>
    </source>
</evidence>
<keyword evidence="3" id="KW-0732">Signal</keyword>
<dbReference type="Pfam" id="PF01055">
    <property type="entry name" value="Glyco_hydro_31_2nd"/>
    <property type="match status" value="1"/>
</dbReference>
<dbReference type="PANTHER" id="PTHR46959">
    <property type="entry name" value="SULFOQUINOVOSIDASE"/>
    <property type="match status" value="1"/>
</dbReference>
<dbReference type="Pfam" id="PF21365">
    <property type="entry name" value="Glyco_hydro_31_3rd"/>
    <property type="match status" value="1"/>
</dbReference>
<dbReference type="AlphaFoldDB" id="A0A7X0V900"/>
<evidence type="ECO:0000313" key="7">
    <source>
        <dbReference type="Proteomes" id="UP000523955"/>
    </source>
</evidence>
<keyword evidence="2 6" id="KW-0378">Hydrolase</keyword>
<gene>
    <name evidence="6" type="ORF">H5V45_00195</name>
</gene>
<comment type="caution">
    <text evidence="6">The sequence shown here is derived from an EMBL/GenBank/DDBJ whole genome shotgun (WGS) entry which is preliminary data.</text>
</comment>
<dbReference type="InterPro" id="IPR013780">
    <property type="entry name" value="Glyco_hydro_b"/>
</dbReference>
<dbReference type="Gene3D" id="2.60.40.1180">
    <property type="entry name" value="Golgi alpha-mannosidase II"/>
    <property type="match status" value="1"/>
</dbReference>
<keyword evidence="2" id="KW-0326">Glycosidase</keyword>
<feature type="chain" id="PRO_5030711918" evidence="3">
    <location>
        <begin position="33"/>
        <end position="760"/>
    </location>
</feature>
<accession>A0A7X0V900</accession>
<organism evidence="6 7">
    <name type="scientific">Nocardioides luti</name>
    <dbReference type="NCBI Taxonomy" id="2761101"/>
    <lineage>
        <taxon>Bacteria</taxon>
        <taxon>Bacillati</taxon>
        <taxon>Actinomycetota</taxon>
        <taxon>Actinomycetes</taxon>
        <taxon>Propionibacteriales</taxon>
        <taxon>Nocardioidaceae</taxon>
        <taxon>Nocardioides</taxon>
    </lineage>
</organism>
<sequence length="760" mass="83897">MNRSRRSTTLTALTAAGVLALGLLAVAPPAPATPASSEASVRADEPVVVTGRGVRAVIERHPFRLTVQDGAGRTVLSEVPHADVDVQTEPPTTDPLPPGVDNQETTTLYSPLSFLVGTEQLRQQPADEWIANLAGGSRSGVQYAARDVLSAEPEGAGVRLVLSTSDPTGRTLLVQVRPQRSGALRVTARPDPADGVAMLGDSFTARAREGFFGFGGRHDLLDQRGRVLSSFVNQENLAAQAENTGAGLPGDYGMFPNGPSAAYYPQAEFFTRRYGFLLAQPELARFKLAADREDAWNVTASTAALDYLVAPGGPRRSVRTVTALSGRQPVPPRWALGTMLDRLVKNQGETYADYQAMLRRDVRDIDRYRLPLTGYRIEGWGFPGADNHGLALHTWVHAKPQHRMIQRLARRGIHALAYLRPWLEPDSAPVARGYAVTDADGAPYYVVGSGERRFALVDFTNPAAVAWWQRQVRQVLDLGFDGFMQDYGEQVLFDMHFHDGSTGYEQHNSYLTAYARATREEVTRYERAHPRRHPWFFTRAGYTGLPGTTAYDGGNFPGDETTDWGHASGLKSLATDMLNRSVGGAYGYGTDIGGYLDYTTPATSKELFLRWAAWAALSPVFRLHGTGLAGTHTPWSYDRQTVRIYRHLSQLHLRARPLLLRLWRRAARTGAPVVRPLWWQRPGDHRGWHEDQEWLVGPHLLVAPVVDEGATSRRVYLPRGCWQEHGRGERLRGHRTVRVHAGLGTLPWFSTCGTSPLGRA</sequence>
<evidence type="ECO:0000256" key="1">
    <source>
        <dbReference type="ARBA" id="ARBA00007806"/>
    </source>
</evidence>
<dbReference type="RefSeq" id="WP_185251072.1">
    <property type="nucleotide sequence ID" value="NZ_JACKXE010000001.1"/>
</dbReference>
<keyword evidence="7" id="KW-1185">Reference proteome</keyword>
<dbReference type="InterPro" id="IPR048395">
    <property type="entry name" value="Glyco_hydro_31_C"/>
</dbReference>
<dbReference type="GO" id="GO:0005975">
    <property type="term" value="P:carbohydrate metabolic process"/>
    <property type="evidence" value="ECO:0007669"/>
    <property type="project" value="InterPro"/>
</dbReference>
<dbReference type="InterPro" id="IPR000322">
    <property type="entry name" value="Glyco_hydro_31_TIM"/>
</dbReference>
<dbReference type="Gene3D" id="3.20.20.80">
    <property type="entry name" value="Glycosidases"/>
    <property type="match status" value="1"/>
</dbReference>
<feature type="domain" description="Glycoside hydrolase family 31 TIM barrel" evidence="4">
    <location>
        <begin position="329"/>
        <end position="658"/>
    </location>
</feature>
<proteinExistence type="inferred from homology"/>
<comment type="similarity">
    <text evidence="1 2">Belongs to the glycosyl hydrolase 31 family.</text>
</comment>
<evidence type="ECO:0000259" key="4">
    <source>
        <dbReference type="Pfam" id="PF01055"/>
    </source>
</evidence>
<dbReference type="InterPro" id="IPR052990">
    <property type="entry name" value="Sulfoquinovosidase_GH31"/>
</dbReference>
<feature type="signal peptide" evidence="3">
    <location>
        <begin position="1"/>
        <end position="32"/>
    </location>
</feature>
<dbReference type="SUPFAM" id="SSF51011">
    <property type="entry name" value="Glycosyl hydrolase domain"/>
    <property type="match status" value="1"/>
</dbReference>
<name>A0A7X0V900_9ACTN</name>
<dbReference type="InterPro" id="IPR017853">
    <property type="entry name" value="GH"/>
</dbReference>
<dbReference type="SUPFAM" id="SSF51445">
    <property type="entry name" value="(Trans)glycosidases"/>
    <property type="match status" value="1"/>
</dbReference>
<dbReference type="Proteomes" id="UP000523955">
    <property type="component" value="Unassembled WGS sequence"/>
</dbReference>
<feature type="domain" description="Glycosyl hydrolase family 31 C-terminal" evidence="5">
    <location>
        <begin position="670"/>
        <end position="753"/>
    </location>
</feature>
<reference evidence="6 7" key="1">
    <citation type="submission" date="2020-08" db="EMBL/GenBank/DDBJ databases">
        <authorList>
            <person name="Seo M.-J."/>
        </authorList>
    </citation>
    <scope>NUCLEOTIDE SEQUENCE [LARGE SCALE GENOMIC DNA]</scope>
    <source>
        <strain evidence="6 7">KIGAM211</strain>
    </source>
</reference>
<dbReference type="InterPro" id="IPR006311">
    <property type="entry name" value="TAT_signal"/>
</dbReference>
<evidence type="ECO:0000256" key="2">
    <source>
        <dbReference type="RuleBase" id="RU361185"/>
    </source>
</evidence>
<evidence type="ECO:0000256" key="3">
    <source>
        <dbReference type="SAM" id="SignalP"/>
    </source>
</evidence>
<dbReference type="PANTHER" id="PTHR46959:SF2">
    <property type="entry name" value="SULFOQUINOVOSIDASE"/>
    <property type="match status" value="1"/>
</dbReference>
<dbReference type="EMBL" id="JACKXE010000001">
    <property type="protein sequence ID" value="MBB6625725.1"/>
    <property type="molecule type" value="Genomic_DNA"/>
</dbReference>
<dbReference type="PROSITE" id="PS51318">
    <property type="entry name" value="TAT"/>
    <property type="match status" value="1"/>
</dbReference>
<protein>
    <submittedName>
        <fullName evidence="6">Glycoside hydrolase family 31 protein</fullName>
    </submittedName>
</protein>
<dbReference type="Gene3D" id="2.60.40.1760">
    <property type="entry name" value="glycosyl hydrolase (family 31)"/>
    <property type="match status" value="1"/>
</dbReference>
<evidence type="ECO:0000313" key="6">
    <source>
        <dbReference type="EMBL" id="MBB6625725.1"/>
    </source>
</evidence>